<evidence type="ECO:0000256" key="1">
    <source>
        <dbReference type="SAM" id="MobiDB-lite"/>
    </source>
</evidence>
<evidence type="ECO:0000313" key="2">
    <source>
        <dbReference type="EMBL" id="UTV26956.1"/>
    </source>
</evidence>
<dbReference type="EMBL" id="CP101508">
    <property type="protein sequence ID" value="UTV26956.1"/>
    <property type="molecule type" value="Genomic_DNA"/>
</dbReference>
<sequence>MAGKVQAWKGQDTDGVEAVERAAFLAAHPDIKTGIKKPGIKPGKKIQDKKHLFVR</sequence>
<gene>
    <name evidence="2" type="ORF">NNL38_11435</name>
</gene>
<organism evidence="2 3">
    <name type="scientific">Photobacterium atrarenae</name>
    <dbReference type="NCBI Taxonomy" id="865757"/>
    <lineage>
        <taxon>Bacteria</taxon>
        <taxon>Pseudomonadati</taxon>
        <taxon>Pseudomonadota</taxon>
        <taxon>Gammaproteobacteria</taxon>
        <taxon>Vibrionales</taxon>
        <taxon>Vibrionaceae</taxon>
        <taxon>Photobacterium</taxon>
    </lineage>
</organism>
<feature type="region of interest" description="Disordered" evidence="1">
    <location>
        <begin position="35"/>
        <end position="55"/>
    </location>
</feature>
<dbReference type="RefSeq" id="WP_255388167.1">
    <property type="nucleotide sequence ID" value="NZ_CP101508.1"/>
</dbReference>
<accession>A0ABY5GCP1</accession>
<dbReference type="Proteomes" id="UP001057998">
    <property type="component" value="Chromosome 1"/>
</dbReference>
<protein>
    <submittedName>
        <fullName evidence="2">Uncharacterized protein</fullName>
    </submittedName>
</protein>
<name>A0ABY5GCP1_9GAMM</name>
<reference evidence="2" key="1">
    <citation type="submission" date="2022-07" db="EMBL/GenBank/DDBJ databases">
        <title>Genome sequencing of Photobacterium atrarenae GJH2-4.</title>
        <authorList>
            <person name="Park S.-J."/>
        </authorList>
    </citation>
    <scope>NUCLEOTIDE SEQUENCE</scope>
    <source>
        <strain evidence="2">GJH2-4</strain>
    </source>
</reference>
<proteinExistence type="predicted"/>
<keyword evidence="3" id="KW-1185">Reference proteome</keyword>
<evidence type="ECO:0000313" key="3">
    <source>
        <dbReference type="Proteomes" id="UP001057998"/>
    </source>
</evidence>
<feature type="compositionally biased region" description="Basic and acidic residues" evidence="1">
    <location>
        <begin position="45"/>
        <end position="55"/>
    </location>
</feature>
<feature type="compositionally biased region" description="Basic residues" evidence="1">
    <location>
        <begin position="35"/>
        <end position="44"/>
    </location>
</feature>